<dbReference type="Proteomes" id="UP000002429">
    <property type="component" value="Chromosome"/>
</dbReference>
<evidence type="ECO:0000313" key="2">
    <source>
        <dbReference type="Proteomes" id="UP000002429"/>
    </source>
</evidence>
<gene>
    <name evidence="1" type="ordered locus">Rmet_6407</name>
</gene>
<reference evidence="2" key="1">
    <citation type="journal article" date="2010" name="PLoS ONE">
        <title>The complete genome sequence of Cupriavidus metallidurans strain CH34, a master survivalist in harsh and anthropogenic environments.</title>
        <authorList>
            <person name="Janssen P.J."/>
            <person name="Van Houdt R."/>
            <person name="Moors H."/>
            <person name="Monsieurs P."/>
            <person name="Morin N."/>
            <person name="Michaux A."/>
            <person name="Benotmane M.A."/>
            <person name="Leys N."/>
            <person name="Vallaeys T."/>
            <person name="Lapidus A."/>
            <person name="Monchy S."/>
            <person name="Medigue C."/>
            <person name="Taghavi S."/>
            <person name="McCorkle S."/>
            <person name="Dunn J."/>
            <person name="van der Lelie D."/>
            <person name="Mergeay M."/>
        </authorList>
    </citation>
    <scope>NUCLEOTIDE SEQUENCE [LARGE SCALE GENOMIC DNA]</scope>
    <source>
        <strain evidence="2">ATCC 43123 / DSM 2839 / NBRC 102507 / CH34</strain>
    </source>
</reference>
<organism evidence="1 2">
    <name type="scientific">Cupriavidus metallidurans (strain ATCC 43123 / DSM 2839 / NBRC 102507 / CH34)</name>
    <name type="common">Ralstonia metallidurans</name>
    <dbReference type="NCBI Taxonomy" id="266264"/>
    <lineage>
        <taxon>Bacteria</taxon>
        <taxon>Pseudomonadati</taxon>
        <taxon>Pseudomonadota</taxon>
        <taxon>Betaproteobacteria</taxon>
        <taxon>Burkholderiales</taxon>
        <taxon>Burkholderiaceae</taxon>
        <taxon>Cupriavidus</taxon>
    </lineage>
</organism>
<dbReference type="STRING" id="266264.Rmet_6407"/>
<dbReference type="HOGENOM" id="CLU_3426658_0_0_4"/>
<dbReference type="AlphaFoldDB" id="D3DXK5"/>
<sequence>MEETASLALYAPQALKTIETF</sequence>
<keyword evidence="2" id="KW-1185">Reference proteome</keyword>
<accession>D3DXK5</accession>
<protein>
    <submittedName>
        <fullName evidence="1">Uncharacterized protein</fullName>
    </submittedName>
</protein>
<evidence type="ECO:0000313" key="1">
    <source>
        <dbReference type="EMBL" id="ADC45025.1"/>
    </source>
</evidence>
<dbReference type="KEGG" id="rme:Rmet_6407"/>
<proteinExistence type="predicted"/>
<name>D3DXK5_CUPMC</name>
<dbReference type="EMBL" id="CP000352">
    <property type="protein sequence ID" value="ADC45025.1"/>
    <property type="molecule type" value="Genomic_DNA"/>
</dbReference>